<dbReference type="InterPro" id="IPR009936">
    <property type="entry name" value="DUF1468"/>
</dbReference>
<dbReference type="AlphaFoldDB" id="E6SHX2"/>
<feature type="transmembrane region" description="Helical" evidence="1">
    <location>
        <begin position="12"/>
        <end position="30"/>
    </location>
</feature>
<feature type="transmembrane region" description="Helical" evidence="1">
    <location>
        <begin position="42"/>
        <end position="62"/>
    </location>
</feature>
<evidence type="ECO:0000259" key="2">
    <source>
        <dbReference type="Pfam" id="PF07331"/>
    </source>
</evidence>
<accession>E6SHX2</accession>
<dbReference type="HOGENOM" id="CLU_110735_2_6_9"/>
<keyword evidence="4" id="KW-1185">Reference proteome</keyword>
<protein>
    <recommendedName>
        <fullName evidence="2">DUF1468 domain-containing protein</fullName>
    </recommendedName>
</protein>
<evidence type="ECO:0000256" key="1">
    <source>
        <dbReference type="SAM" id="Phobius"/>
    </source>
</evidence>
<evidence type="ECO:0000313" key="3">
    <source>
        <dbReference type="EMBL" id="ADU51852.1"/>
    </source>
</evidence>
<dbReference type="Proteomes" id="UP000008915">
    <property type="component" value="Chromosome"/>
</dbReference>
<gene>
    <name evidence="3" type="ordered locus">Tmar_1749</name>
</gene>
<sequence>MDGEPGMRTAERLCTAMLGLVGVVAVYLAVRLPYWSQYGPGPGFLPVWLGFALFVLSALQLVELRHQGNADGGGQGNLLVQEQAHNVVPAADGDHAPTVVAPGVPHDGNGRTPFPMEFIVLCLAIVGHLLLITPLGWLSAAALFLLVGCRYIAGLGWGKSVLYAVLGPAALYLVFVVLLAMPFPQGPLGF</sequence>
<name>E6SHX2_THEM7</name>
<feature type="domain" description="DUF1468" evidence="2">
    <location>
        <begin position="16"/>
        <end position="184"/>
    </location>
</feature>
<dbReference type="STRING" id="644966.Tmar_1749"/>
<dbReference type="Pfam" id="PF07331">
    <property type="entry name" value="TctB"/>
    <property type="match status" value="1"/>
</dbReference>
<feature type="transmembrane region" description="Helical" evidence="1">
    <location>
        <begin position="118"/>
        <end position="148"/>
    </location>
</feature>
<feature type="transmembrane region" description="Helical" evidence="1">
    <location>
        <begin position="160"/>
        <end position="181"/>
    </location>
</feature>
<reference evidence="3 4" key="1">
    <citation type="journal article" date="2010" name="Stand. Genomic Sci.">
        <title>Complete genome sequence of Thermaerobacter marianensis type strain (7p75a).</title>
        <authorList>
            <person name="Han C."/>
            <person name="Gu W."/>
            <person name="Zhang X."/>
            <person name="Lapidus A."/>
            <person name="Nolan M."/>
            <person name="Copeland A."/>
            <person name="Lucas S."/>
            <person name="Del Rio T.G."/>
            <person name="Tice H."/>
            <person name="Cheng J.F."/>
            <person name="Tapia R."/>
            <person name="Goodwin L."/>
            <person name="Pitluck S."/>
            <person name="Pagani I."/>
            <person name="Ivanova N."/>
            <person name="Mavromatis K."/>
            <person name="Mikhailova N."/>
            <person name="Pati A."/>
            <person name="Chen A."/>
            <person name="Palaniappan K."/>
            <person name="Land M."/>
            <person name="Hauser L."/>
            <person name="Chang Y.J."/>
            <person name="Jeffries C.D."/>
            <person name="Schneider S."/>
            <person name="Rohde M."/>
            <person name="Goker M."/>
            <person name="Pukall R."/>
            <person name="Woyke T."/>
            <person name="Bristow J."/>
            <person name="Eisen J.A."/>
            <person name="Markowitz V."/>
            <person name="Hugenholtz P."/>
            <person name="Kyrpides N.C."/>
            <person name="Klenk H.P."/>
            <person name="Detter J.C."/>
        </authorList>
    </citation>
    <scope>NUCLEOTIDE SEQUENCE [LARGE SCALE GENOMIC DNA]</scope>
    <source>
        <strain evidence="4">ATCC 700841 / DSM 12885 / JCM 10246 / 7p75a</strain>
    </source>
</reference>
<dbReference type="RefSeq" id="WP_013496153.1">
    <property type="nucleotide sequence ID" value="NC_014831.1"/>
</dbReference>
<proteinExistence type="predicted"/>
<evidence type="ECO:0000313" key="4">
    <source>
        <dbReference type="Proteomes" id="UP000008915"/>
    </source>
</evidence>
<dbReference type="KEGG" id="tmr:Tmar_1749"/>
<keyword evidence="1" id="KW-0472">Membrane</keyword>
<reference evidence="4" key="2">
    <citation type="journal article" date="2010" name="Stand. Genomic Sci.">
        <title>Complete genome sequence of Thermaerobacter marianensis type strain (7p75aT).</title>
        <authorList>
            <person name="Han C."/>
            <person name="Gu W."/>
            <person name="Zhang X."/>
            <person name="Lapidus A."/>
            <person name="Nolan M."/>
            <person name="Copeland A."/>
            <person name="Lucas S."/>
            <person name="Glavina Del Rio T."/>
            <person name="Tice H."/>
            <person name="Cheng J."/>
            <person name="Tapia R."/>
            <person name="Goodwin L."/>
            <person name="Pitluck S."/>
            <person name="Pagani I."/>
            <person name="Ivanova N."/>
            <person name="Mavromatis K."/>
            <person name="Mikhailova N."/>
            <person name="Pati A."/>
            <person name="Chen A."/>
            <person name="Palaniappan K."/>
            <person name="Land M."/>
            <person name="Hauser L."/>
            <person name="Chang Y."/>
            <person name="Jeffries C."/>
            <person name="Schneider S."/>
            <person name="Rohde M."/>
            <person name="Goker M."/>
            <person name="Pukall R."/>
            <person name="Woyke T."/>
            <person name="Bristow J."/>
            <person name="Eisen J."/>
            <person name="Markowitz V."/>
            <person name="Hugenholtz P."/>
            <person name="Kyrpides N."/>
            <person name="Klenk H."/>
            <person name="Detter J."/>
        </authorList>
    </citation>
    <scope>NUCLEOTIDE SEQUENCE [LARGE SCALE GENOMIC DNA]</scope>
    <source>
        <strain evidence="4">ATCC 700841 / DSM 12885 / JCM 10246 / 7p75a</strain>
    </source>
</reference>
<dbReference type="EMBL" id="CP002344">
    <property type="protein sequence ID" value="ADU51852.1"/>
    <property type="molecule type" value="Genomic_DNA"/>
</dbReference>
<organism evidence="3 4">
    <name type="scientific">Thermaerobacter marianensis (strain ATCC 700841 / DSM 12885 / JCM 10246 / 7p75a)</name>
    <dbReference type="NCBI Taxonomy" id="644966"/>
    <lineage>
        <taxon>Bacteria</taxon>
        <taxon>Bacillati</taxon>
        <taxon>Bacillota</taxon>
        <taxon>Clostridia</taxon>
        <taxon>Eubacteriales</taxon>
        <taxon>Clostridiales Family XVII. Incertae Sedis</taxon>
        <taxon>Thermaerobacter</taxon>
    </lineage>
</organism>
<keyword evidence="1" id="KW-0812">Transmembrane</keyword>
<keyword evidence="1" id="KW-1133">Transmembrane helix</keyword>
<dbReference type="OrthoDB" id="2454096at2"/>